<protein>
    <submittedName>
        <fullName evidence="2">Uncharacterized protein</fullName>
    </submittedName>
</protein>
<organism evidence="2 3">
    <name type="scientific">Fusarium oxysporum f. sp. raphani 54005</name>
    <dbReference type="NCBI Taxonomy" id="1089458"/>
    <lineage>
        <taxon>Eukaryota</taxon>
        <taxon>Fungi</taxon>
        <taxon>Dikarya</taxon>
        <taxon>Ascomycota</taxon>
        <taxon>Pezizomycotina</taxon>
        <taxon>Sordariomycetes</taxon>
        <taxon>Hypocreomycetidae</taxon>
        <taxon>Hypocreales</taxon>
        <taxon>Nectriaceae</taxon>
        <taxon>Fusarium</taxon>
        <taxon>Fusarium oxysporum species complex</taxon>
    </lineage>
</organism>
<evidence type="ECO:0000256" key="1">
    <source>
        <dbReference type="SAM" id="MobiDB-lite"/>
    </source>
</evidence>
<reference evidence="2 3" key="1">
    <citation type="submission" date="2011-11" db="EMBL/GenBank/DDBJ databases">
        <title>The Genome Sequence of Fusarium oxysporum PHW815.</title>
        <authorList>
            <consortium name="The Broad Institute Genome Sequencing Platform"/>
            <person name="Ma L.-J."/>
            <person name="Gale L.R."/>
            <person name="Schwartz D.C."/>
            <person name="Zhou S."/>
            <person name="Corby-Kistler H."/>
            <person name="Young S.K."/>
            <person name="Zeng Q."/>
            <person name="Gargeya S."/>
            <person name="Fitzgerald M."/>
            <person name="Haas B."/>
            <person name="Abouelleil A."/>
            <person name="Alvarado L."/>
            <person name="Arachchi H.M."/>
            <person name="Berlin A."/>
            <person name="Brown A."/>
            <person name="Chapman S.B."/>
            <person name="Chen Z."/>
            <person name="Dunbar C."/>
            <person name="Freedman E."/>
            <person name="Gearin G."/>
            <person name="Goldberg J."/>
            <person name="Griggs A."/>
            <person name="Gujja S."/>
            <person name="Heiman D."/>
            <person name="Howarth C."/>
            <person name="Larson L."/>
            <person name="Lui A."/>
            <person name="MacDonald P.J.P."/>
            <person name="Montmayeur A."/>
            <person name="Murphy C."/>
            <person name="Neiman D."/>
            <person name="Pearson M."/>
            <person name="Priest M."/>
            <person name="Roberts A."/>
            <person name="Saif S."/>
            <person name="Shea T."/>
            <person name="Shenoy N."/>
            <person name="Sisk P."/>
            <person name="Stolte C."/>
            <person name="Sykes S."/>
            <person name="Wortman J."/>
            <person name="Nusbaum C."/>
            <person name="Birren B."/>
        </authorList>
    </citation>
    <scope>NUCLEOTIDE SEQUENCE [LARGE SCALE GENOMIC DNA]</scope>
    <source>
        <strain evidence="2 3">54005</strain>
    </source>
</reference>
<evidence type="ECO:0000313" key="3">
    <source>
        <dbReference type="Proteomes" id="UP000030663"/>
    </source>
</evidence>
<dbReference type="AlphaFoldDB" id="X0BMI8"/>
<dbReference type="Proteomes" id="UP000030663">
    <property type="component" value="Unassembled WGS sequence"/>
</dbReference>
<accession>X0BMI8</accession>
<dbReference type="HOGENOM" id="CLU_3175457_0_0_1"/>
<dbReference type="EMBL" id="JH658452">
    <property type="protein sequence ID" value="EXK80113.1"/>
    <property type="molecule type" value="Genomic_DNA"/>
</dbReference>
<evidence type="ECO:0000313" key="2">
    <source>
        <dbReference type="EMBL" id="EXK80113.1"/>
    </source>
</evidence>
<feature type="region of interest" description="Disordered" evidence="1">
    <location>
        <begin position="23"/>
        <end position="47"/>
    </location>
</feature>
<keyword evidence="3" id="KW-1185">Reference proteome</keyword>
<gene>
    <name evidence="2" type="ORF">FOQG_15332</name>
</gene>
<proteinExistence type="predicted"/>
<name>X0BMI8_FUSOX</name>
<sequence>MVVSDPASEAVEKRLAVGSGEQAHISPGMTSVGNRRSIMGSWTGPPI</sequence>